<protein>
    <recommendedName>
        <fullName evidence="4">DUF2818 domain-containing protein</fullName>
    </recommendedName>
</protein>
<proteinExistence type="predicted"/>
<reference evidence="2 3" key="1">
    <citation type="submission" date="2017-08" db="EMBL/GenBank/DDBJ databases">
        <title>Pusillimonas indicus sp. nov., a member of the family Alcaligenaceae isolated from surface seawater.</title>
        <authorList>
            <person name="Li J."/>
        </authorList>
    </citation>
    <scope>NUCLEOTIDE SEQUENCE [LARGE SCALE GENOMIC DNA]</scope>
    <source>
        <strain evidence="2 3">L52-1-41</strain>
    </source>
</reference>
<feature type="transmembrane region" description="Helical" evidence="1">
    <location>
        <begin position="45"/>
        <end position="68"/>
    </location>
</feature>
<dbReference type="AlphaFoldDB" id="A0A3A1YTM6"/>
<keyword evidence="1" id="KW-0812">Transmembrane</keyword>
<gene>
    <name evidence="2" type="ORF">CJP73_08650</name>
</gene>
<dbReference type="OrthoDB" id="5785537at2"/>
<feature type="transmembrane region" description="Helical" evidence="1">
    <location>
        <begin position="108"/>
        <end position="129"/>
    </location>
</feature>
<feature type="transmembrane region" description="Helical" evidence="1">
    <location>
        <begin position="74"/>
        <end position="96"/>
    </location>
</feature>
<evidence type="ECO:0000313" key="3">
    <source>
        <dbReference type="Proteomes" id="UP000266206"/>
    </source>
</evidence>
<dbReference type="Proteomes" id="UP000266206">
    <property type="component" value="Unassembled WGS sequence"/>
</dbReference>
<organism evidence="2 3">
    <name type="scientific">Neopusillimonas maritima</name>
    <dbReference type="NCBI Taxonomy" id="2026239"/>
    <lineage>
        <taxon>Bacteria</taxon>
        <taxon>Pseudomonadati</taxon>
        <taxon>Pseudomonadota</taxon>
        <taxon>Betaproteobacteria</taxon>
        <taxon>Burkholderiales</taxon>
        <taxon>Alcaligenaceae</taxon>
        <taxon>Neopusillimonas</taxon>
    </lineage>
</organism>
<accession>A0A3A1YTM6</accession>
<comment type="caution">
    <text evidence="2">The sequence shown here is derived from an EMBL/GenBank/DDBJ whole genome shotgun (WGS) entry which is preliminary data.</text>
</comment>
<name>A0A3A1YTM6_9BURK</name>
<evidence type="ECO:0000313" key="2">
    <source>
        <dbReference type="EMBL" id="RIY40856.1"/>
    </source>
</evidence>
<evidence type="ECO:0008006" key="4">
    <source>
        <dbReference type="Google" id="ProtNLM"/>
    </source>
</evidence>
<dbReference type="InterPro" id="IPR016768">
    <property type="entry name" value="UCP019883"/>
</dbReference>
<feature type="transmembrane region" description="Helical" evidence="1">
    <location>
        <begin position="141"/>
        <end position="161"/>
    </location>
</feature>
<sequence>MDLTLAIVLLVGLSLVTANLPFLVERSYLVVPWAAPGGRFANGPLRWLESLLFFAVLAAFAWITWVWIGRSIAGPLGLILRVVVMSVLFGAVLAYPGRRMHKSGVKPFLLRLCEVLVFYCLVGLLAFAFEASMGNVFQQNWEFYVITLSLFLVMAYPGYVYRYLLRRR</sequence>
<dbReference type="EMBL" id="NQYH01000006">
    <property type="protein sequence ID" value="RIY40856.1"/>
    <property type="molecule type" value="Genomic_DNA"/>
</dbReference>
<feature type="transmembrane region" description="Helical" evidence="1">
    <location>
        <begin position="6"/>
        <end position="24"/>
    </location>
</feature>
<keyword evidence="1" id="KW-1133">Transmembrane helix</keyword>
<evidence type="ECO:0000256" key="1">
    <source>
        <dbReference type="SAM" id="Phobius"/>
    </source>
</evidence>
<dbReference type="Pfam" id="PF10993">
    <property type="entry name" value="DUF2818"/>
    <property type="match status" value="2"/>
</dbReference>
<keyword evidence="1" id="KW-0472">Membrane</keyword>